<dbReference type="STRING" id="318479.A0A158Q3E0"/>
<dbReference type="EMBL" id="UYYG01001156">
    <property type="protein sequence ID" value="VDN56611.1"/>
    <property type="molecule type" value="Genomic_DNA"/>
</dbReference>
<dbReference type="GO" id="GO:0006888">
    <property type="term" value="P:endoplasmic reticulum to Golgi vesicle-mediated transport"/>
    <property type="evidence" value="ECO:0007669"/>
    <property type="project" value="InterPro"/>
</dbReference>
<keyword evidence="6" id="KW-0677">Repeat</keyword>
<dbReference type="SUPFAM" id="SSF82171">
    <property type="entry name" value="DPP6 N-terminal domain-like"/>
    <property type="match status" value="1"/>
</dbReference>
<feature type="domain" description="COPA/B second beta-propeller" evidence="13">
    <location>
        <begin position="343"/>
        <end position="589"/>
    </location>
</feature>
<sequence>MLKKFESKSARVKGLSFHPTRPWILASLHSGIIQLWDYRMCVLLDKFDEHDGPVRGIAFHNQQPIFVSGGDDYKIKVWNYKQRRCIFTLLGHLDYIRTTFFHENYPWIISASDDQTVRIWNWQSRHSIAILTGHNHYVMCAQFHPTDDLVASASLDQTVRIWDISALRKKNVAPGGKSDTSKTRITAGTQVDLFGQPDVVVKHVLEGHDRGVNWVAFHHTMPLLVSGADDRQVKMWRYNESKAWEVDSCRGHYNNVSSVLFHPKAELILSNSEDKSIRVWDMQKRTCLHTFRHDNDRFWVLASHPSLNMFAAGHDNGMIVFKIERERPAFNVHENLVFYVKDRQLRRLDLTNNKDVALIQLRGNKLTQPYYSLHYNPAENAFLLVTRATLAENSTYDMYKVSKDAHENISSDPPEAKRSPGVAAIWVARNRFAVLDKNQQITIRDLSNRENKKIEYNAPVEDIFYAGTGFLLLKDKESLQLFDVQQKRVLAVAKVPRVKYIVWSKNMEFAALLSKHSLTVINRKLEIMCSIQESTRVKSGTWENNGVFIYTTSNHIKYALTTGDFGIIRTLDVPVYLLAVRGDRLYCLNREAAPIELPIDPTEYCFKLALINRRYDEVLNTVRSANLVGQSIIAYLQKKGYPEIALHFVKDEKTRFGLALECGNLEVALEAAKVLDDKSIWEALGTAALMQGNHQRTKDFEKLAFLYLITGNMEKLQKMMKIAQIRKDINGHYQTALYLGDVGERVKVLKEVGQISLAYLTAATHGMEEEANELREDLIKRDQNVPPVDPNARLLVPPPPIRQMDENWPLLTVTRMPLSSQLIGNIPLHGIAANKSHVATAFSGKDIDIDVGEAWGGDDLMLDEDGNLDVDENEINGTNEEGNKEGGWDIDDDLGLPPDVEARFGDDEFYAPPTRGQPPSFYWPNSSRLVADHIAAGAFDSATRLLRSQLGIVKVEPFKQHFLSAYARSRVAFEGIPSAGVVLSYPLRNWQENVGKSGLPAVGIKLKDLAERLQICYQLTTSGKFNDAIDKLRHLLLTVPLLVVNSKQEVTDAQQLIEICREYLVGLLMESARKQVNTDSIDGAKRSAEMAAYFTHCQLHPSHQILTLRTAIKLFFKLKQMKTCATLCKRLLELGPSSDVAAQIRKVLSAAEKSPTNAYELLYDEYNPFVICAKKFSPLYRGMPQVKCPFCGASYSPEFIKDICDVCGVAEIGFDAIGLRISSVQGNK</sequence>
<dbReference type="Gene3D" id="1.25.40.470">
    <property type="match status" value="1"/>
</dbReference>
<keyword evidence="7 11" id="KW-0931">ER-Golgi transport</keyword>
<dbReference type="InterPro" id="IPR056176">
    <property type="entry name" value="TPR_COPA_B"/>
</dbReference>
<feature type="repeat" description="WD" evidence="12">
    <location>
        <begin position="249"/>
        <end position="290"/>
    </location>
</feature>
<evidence type="ECO:0000256" key="10">
    <source>
        <dbReference type="ARBA" id="ARBA00023136"/>
    </source>
</evidence>
<dbReference type="InterPro" id="IPR010714">
    <property type="entry name" value="Coatomer_asu_C"/>
</dbReference>
<dbReference type="InterPro" id="IPR015943">
    <property type="entry name" value="WD40/YVTN_repeat-like_dom_sf"/>
</dbReference>
<name>A0A158Q3E0_DRAME</name>
<keyword evidence="3 11" id="KW-0813">Transport</keyword>
<keyword evidence="5 12" id="KW-0853">WD repeat</keyword>
<evidence type="ECO:0000256" key="1">
    <source>
        <dbReference type="ARBA" id="ARBA00004255"/>
    </source>
</evidence>
<keyword evidence="4 11" id="KW-0963">Cytoplasm</keyword>
<dbReference type="FunFam" id="2.130.10.10:FF:000559">
    <property type="entry name" value="Coatomer subunit alpha"/>
    <property type="match status" value="1"/>
</dbReference>
<dbReference type="CDD" id="cd00200">
    <property type="entry name" value="WD40"/>
    <property type="match status" value="1"/>
</dbReference>
<reference evidence="16 18" key="2">
    <citation type="submission" date="2018-11" db="EMBL/GenBank/DDBJ databases">
        <authorList>
            <consortium name="Pathogen Informatics"/>
        </authorList>
    </citation>
    <scope>NUCLEOTIDE SEQUENCE [LARGE SCALE GENOMIC DNA]</scope>
</reference>
<feature type="domain" description="Coatomer alpha subunit C-terminal" evidence="14">
    <location>
        <begin position="841"/>
        <end position="1225"/>
    </location>
</feature>
<evidence type="ECO:0000256" key="6">
    <source>
        <dbReference type="ARBA" id="ARBA00022737"/>
    </source>
</evidence>
<dbReference type="InterPro" id="IPR020472">
    <property type="entry name" value="WD40_PAC1"/>
</dbReference>
<keyword evidence="18" id="KW-1185">Reference proteome</keyword>
<evidence type="ECO:0000259" key="14">
    <source>
        <dbReference type="Pfam" id="PF06957"/>
    </source>
</evidence>
<evidence type="ECO:0000256" key="4">
    <source>
        <dbReference type="ARBA" id="ARBA00022490"/>
    </source>
</evidence>
<keyword evidence="8 11" id="KW-0653">Protein transport</keyword>
<dbReference type="Pfam" id="PF00400">
    <property type="entry name" value="WD40"/>
    <property type="match status" value="6"/>
</dbReference>
<comment type="function">
    <text evidence="11">The coatomer is a cytosolic protein complex that binds to dilysine motifs and reversibly associates with Golgi non-clathrin-coated vesicles, which further mediate biosynthetic protein transport from the ER, via the Golgi up to the trans Golgi network.</text>
</comment>
<evidence type="ECO:0000256" key="2">
    <source>
        <dbReference type="ARBA" id="ARBA00004347"/>
    </source>
</evidence>
<dbReference type="PIRSF" id="PIRSF003354">
    <property type="entry name" value="Coatomer_alpha_subunit"/>
    <property type="match status" value="1"/>
</dbReference>
<dbReference type="InterPro" id="IPR047312">
    <property type="entry name" value="Coatomer_alpha_WD-assoc_reg"/>
</dbReference>
<dbReference type="InterPro" id="IPR016391">
    <property type="entry name" value="Coatomer_asu"/>
</dbReference>
<evidence type="ECO:0000256" key="9">
    <source>
        <dbReference type="ARBA" id="ARBA00023034"/>
    </source>
</evidence>
<dbReference type="InterPro" id="IPR019775">
    <property type="entry name" value="WD40_repeat_CS"/>
</dbReference>
<dbReference type="InterPro" id="IPR001680">
    <property type="entry name" value="WD40_rpt"/>
</dbReference>
<evidence type="ECO:0000256" key="3">
    <source>
        <dbReference type="ARBA" id="ARBA00022448"/>
    </source>
</evidence>
<proteinExistence type="predicted"/>
<feature type="domain" description="COPA/B TPR" evidence="15">
    <location>
        <begin position="616"/>
        <end position="766"/>
    </location>
</feature>
<dbReference type="GO" id="GO:0006886">
    <property type="term" value="P:intracellular protein transport"/>
    <property type="evidence" value="ECO:0007669"/>
    <property type="project" value="UniProtKB-UniRule"/>
</dbReference>
<dbReference type="InterPro" id="IPR006692">
    <property type="entry name" value="Beta-prop_COPA/B_2nd"/>
</dbReference>
<dbReference type="Pfam" id="PF06957">
    <property type="entry name" value="COPI_C"/>
    <property type="match status" value="1"/>
</dbReference>
<dbReference type="PROSITE" id="PS50294">
    <property type="entry name" value="WD_REPEATS_REGION"/>
    <property type="match status" value="5"/>
</dbReference>
<evidence type="ECO:0000256" key="7">
    <source>
        <dbReference type="ARBA" id="ARBA00022892"/>
    </source>
</evidence>
<dbReference type="GO" id="GO:0000139">
    <property type="term" value="C:Golgi membrane"/>
    <property type="evidence" value="ECO:0007669"/>
    <property type="project" value="UniProtKB-SubCell"/>
</dbReference>
<dbReference type="AlphaFoldDB" id="A0A158Q3E0"/>
<reference evidence="19" key="1">
    <citation type="submission" date="2016-04" db="UniProtKB">
        <authorList>
            <consortium name="WormBaseParasite"/>
        </authorList>
    </citation>
    <scope>IDENTIFICATION</scope>
</reference>
<dbReference type="GO" id="GO:0006890">
    <property type="term" value="P:retrograde vesicle-mediated transport, Golgi to endoplasmic reticulum"/>
    <property type="evidence" value="ECO:0007669"/>
    <property type="project" value="TreeGrafter"/>
</dbReference>
<dbReference type="PRINTS" id="PR00320">
    <property type="entry name" value="GPROTEINBRPT"/>
</dbReference>
<dbReference type="WBParaSite" id="DME_0000222401-mRNA-1">
    <property type="protein sequence ID" value="DME_0000222401-mRNA-1"/>
    <property type="gene ID" value="DME_0000222401"/>
</dbReference>
<dbReference type="InterPro" id="IPR036322">
    <property type="entry name" value="WD40_repeat_dom_sf"/>
</dbReference>
<evidence type="ECO:0000259" key="15">
    <source>
        <dbReference type="Pfam" id="PF23953"/>
    </source>
</evidence>
<dbReference type="CDD" id="cd22948">
    <property type="entry name" value="Coatomer_WDAD_alpha"/>
    <property type="match status" value="1"/>
</dbReference>
<dbReference type="GO" id="GO:0006891">
    <property type="term" value="P:intra-Golgi vesicle-mediated transport"/>
    <property type="evidence" value="ECO:0007669"/>
    <property type="project" value="TreeGrafter"/>
</dbReference>
<dbReference type="Gene3D" id="2.130.10.10">
    <property type="entry name" value="YVTN repeat-like/Quinoprotein amine dehydrogenase"/>
    <property type="match status" value="1"/>
</dbReference>
<comment type="subunit">
    <text evidence="11">Oligomeric complex that consists of at least the alpha, beta, beta', gamma, delta, epsilon and zeta subunits.</text>
</comment>
<gene>
    <name evidence="16" type="ORF">DME_LOCUS6584</name>
</gene>
<evidence type="ECO:0000313" key="18">
    <source>
        <dbReference type="Proteomes" id="UP000274756"/>
    </source>
</evidence>
<evidence type="ECO:0000256" key="5">
    <source>
        <dbReference type="ARBA" id="ARBA00022574"/>
    </source>
</evidence>
<evidence type="ECO:0000313" key="19">
    <source>
        <dbReference type="WBParaSite" id="DME_0000222401-mRNA-1"/>
    </source>
</evidence>
<evidence type="ECO:0000259" key="13">
    <source>
        <dbReference type="Pfam" id="PF04053"/>
    </source>
</evidence>
<dbReference type="OrthoDB" id="10261470at2759"/>
<feature type="repeat" description="WD" evidence="12">
    <location>
        <begin position="47"/>
        <end position="88"/>
    </location>
</feature>
<protein>
    <recommendedName>
        <fullName evidence="11">Coatomer subunit alpha</fullName>
    </recommendedName>
</protein>
<dbReference type="SUPFAM" id="SSF50978">
    <property type="entry name" value="WD40 repeat-like"/>
    <property type="match status" value="1"/>
</dbReference>
<dbReference type="PROSITE" id="PS00678">
    <property type="entry name" value="WD_REPEATS_1"/>
    <property type="match status" value="1"/>
</dbReference>
<dbReference type="PANTHER" id="PTHR19876">
    <property type="entry name" value="COATOMER"/>
    <property type="match status" value="1"/>
</dbReference>
<feature type="repeat" description="WD" evidence="12">
    <location>
        <begin position="131"/>
        <end position="172"/>
    </location>
</feature>
<comment type="subcellular location">
    <subcellularLocation>
        <location evidence="11">Cytoplasm</location>
    </subcellularLocation>
    <subcellularLocation>
        <location evidence="1 11">Golgi apparatus membrane</location>
        <topology evidence="1 11">Peripheral membrane protein</topology>
        <orientation evidence="1">Cytoplasmic side</orientation>
    </subcellularLocation>
    <subcellularLocation>
        <location evidence="2">Cytoplasmic vesicle</location>
        <location evidence="2">COPI-coated vesicle membrane</location>
        <topology evidence="2">Peripheral membrane protein</topology>
        <orientation evidence="2">Cytoplasmic side</orientation>
    </subcellularLocation>
</comment>
<evidence type="ECO:0000313" key="17">
    <source>
        <dbReference type="Proteomes" id="UP000038040"/>
    </source>
</evidence>
<organism evidence="17 19">
    <name type="scientific">Dracunculus medinensis</name>
    <name type="common">Guinea worm</name>
    <dbReference type="NCBI Taxonomy" id="318479"/>
    <lineage>
        <taxon>Eukaryota</taxon>
        <taxon>Metazoa</taxon>
        <taxon>Ecdysozoa</taxon>
        <taxon>Nematoda</taxon>
        <taxon>Chromadorea</taxon>
        <taxon>Rhabditida</taxon>
        <taxon>Spirurina</taxon>
        <taxon>Dracunculoidea</taxon>
        <taxon>Dracunculidae</taxon>
        <taxon>Dracunculus</taxon>
    </lineage>
</organism>
<dbReference type="Proteomes" id="UP000038040">
    <property type="component" value="Unplaced"/>
</dbReference>
<evidence type="ECO:0000256" key="12">
    <source>
        <dbReference type="PROSITE-ProRule" id="PRU00221"/>
    </source>
</evidence>
<dbReference type="Pfam" id="PF04053">
    <property type="entry name" value="B-prop_COPA_B_2nd"/>
    <property type="match status" value="1"/>
</dbReference>
<dbReference type="SMART" id="SM00320">
    <property type="entry name" value="WD40"/>
    <property type="match status" value="7"/>
</dbReference>
<evidence type="ECO:0000256" key="11">
    <source>
        <dbReference type="PIRNR" id="PIRNR003354"/>
    </source>
</evidence>
<feature type="repeat" description="WD" evidence="12">
    <location>
        <begin position="89"/>
        <end position="130"/>
    </location>
</feature>
<dbReference type="Pfam" id="PF23953">
    <property type="entry name" value="TPR_COPA_B"/>
    <property type="match status" value="1"/>
</dbReference>
<dbReference type="Proteomes" id="UP000274756">
    <property type="component" value="Unassembled WGS sequence"/>
</dbReference>
<evidence type="ECO:0000256" key="8">
    <source>
        <dbReference type="ARBA" id="ARBA00022927"/>
    </source>
</evidence>
<evidence type="ECO:0000313" key="16">
    <source>
        <dbReference type="EMBL" id="VDN56611.1"/>
    </source>
</evidence>
<keyword evidence="9 11" id="KW-0333">Golgi apparatus</keyword>
<keyword evidence="10 11" id="KW-0472">Membrane</keyword>
<dbReference type="PROSITE" id="PS50082">
    <property type="entry name" value="WD_REPEATS_2"/>
    <property type="match status" value="5"/>
</dbReference>
<dbReference type="FunFam" id="1.25.40.470:FF:000002">
    <property type="entry name" value="Coatomer subunit alpha"/>
    <property type="match status" value="1"/>
</dbReference>
<dbReference type="GO" id="GO:0005198">
    <property type="term" value="F:structural molecule activity"/>
    <property type="evidence" value="ECO:0007669"/>
    <property type="project" value="InterPro"/>
</dbReference>
<dbReference type="InterPro" id="IPR050844">
    <property type="entry name" value="Coatomer_complex_subunit"/>
</dbReference>
<dbReference type="PANTHER" id="PTHR19876:SF1">
    <property type="entry name" value="COATOMER SUBUNIT ALPHA"/>
    <property type="match status" value="1"/>
</dbReference>
<dbReference type="GO" id="GO:0030126">
    <property type="term" value="C:COPI vesicle coat"/>
    <property type="evidence" value="ECO:0007669"/>
    <property type="project" value="UniProtKB-UniRule"/>
</dbReference>
<accession>A0A158Q3E0</accession>
<feature type="repeat" description="WD" evidence="12">
    <location>
        <begin position="205"/>
        <end position="246"/>
    </location>
</feature>